<sequence>MTISEPFEDVWRREVPHVLGALVRRYGDFAACEDAVQEALLAASEQWQPGAGPDSPRGWLLRVASRRLIDAHRSERARTARELRAAVRDRVDTEHAPAADHELPGSAAEIALGAGTAGDDRPGGTGSPGHDPETLHLLLLCAHPALTPTAQAALTLRAVGGLTTDQIAAAFLVPSATMGQRISRAKATLAAAGARFAAPTASDLPDRLTAVGQVLYLIFNEGYTTSAGERLMDVALASEAIRLTRELRALVPDHAETAGLLALMLLTQSRAATRVDAAGDLVPLEHQDRARWDHTMITEATSILEVVLPHATVGPYQLQAAIAAVHAEASTWADTDWLQIVILYRMLDGIAPGPTVRLNLAVAVGMAHGPAAGLEVLEPLREDPALRRGHRIHAVRAHLLEMVGDRGPAREEYLTAARMSTSVPEQRYLNARAERLT</sequence>
<keyword evidence="9" id="KW-1185">Reference proteome</keyword>
<dbReference type="InterPro" id="IPR046531">
    <property type="entry name" value="DUF6596"/>
</dbReference>
<reference evidence="8 9" key="1">
    <citation type="submission" date="2019-11" db="EMBL/GenBank/DDBJ databases">
        <authorList>
            <person name="Criscuolo A."/>
        </authorList>
    </citation>
    <scope>NUCLEOTIDE SEQUENCE [LARGE SCALE GENOMIC DNA]</scope>
    <source>
        <strain evidence="8">CIP111667</strain>
    </source>
</reference>
<dbReference type="InterPro" id="IPR036388">
    <property type="entry name" value="WH-like_DNA-bd_sf"/>
</dbReference>
<dbReference type="InterPro" id="IPR013324">
    <property type="entry name" value="RNA_pol_sigma_r3/r4-like"/>
</dbReference>
<dbReference type="Pfam" id="PF08281">
    <property type="entry name" value="Sigma70_r4_2"/>
    <property type="match status" value="1"/>
</dbReference>
<dbReference type="Gene3D" id="1.10.1740.10">
    <property type="match status" value="1"/>
</dbReference>
<dbReference type="Gene3D" id="1.10.10.10">
    <property type="entry name" value="Winged helix-like DNA-binding domain superfamily/Winged helix DNA-binding domain"/>
    <property type="match status" value="1"/>
</dbReference>
<dbReference type="SUPFAM" id="SSF88946">
    <property type="entry name" value="Sigma2 domain of RNA polymerase sigma factors"/>
    <property type="match status" value="1"/>
</dbReference>
<feature type="domain" description="RNA polymerase sigma-70 region 2" evidence="5">
    <location>
        <begin position="12"/>
        <end position="76"/>
    </location>
</feature>
<protein>
    <submittedName>
        <fullName evidence="8">RNA polymerase sigma factor</fullName>
    </submittedName>
</protein>
<comment type="similarity">
    <text evidence="1">Belongs to the sigma-70 factor family. ECF subfamily.</text>
</comment>
<dbReference type="Pfam" id="PF20239">
    <property type="entry name" value="DUF6596"/>
    <property type="match status" value="1"/>
</dbReference>
<evidence type="ECO:0000256" key="1">
    <source>
        <dbReference type="ARBA" id="ARBA00010641"/>
    </source>
</evidence>
<dbReference type="EMBL" id="CACRYJ010000018">
    <property type="protein sequence ID" value="VZO36261.1"/>
    <property type="molecule type" value="Genomic_DNA"/>
</dbReference>
<gene>
    <name evidence="8" type="ORF">HALOF300_01465</name>
</gene>
<dbReference type="PANTHER" id="PTHR47756:SF2">
    <property type="entry name" value="BLL6612 PROTEIN"/>
    <property type="match status" value="1"/>
</dbReference>
<dbReference type="GO" id="GO:0016987">
    <property type="term" value="F:sigma factor activity"/>
    <property type="evidence" value="ECO:0007669"/>
    <property type="project" value="UniProtKB-KW"/>
</dbReference>
<dbReference type="InterPro" id="IPR007627">
    <property type="entry name" value="RNA_pol_sigma70_r2"/>
</dbReference>
<keyword evidence="3" id="KW-0731">Sigma factor</keyword>
<dbReference type="InterPro" id="IPR013249">
    <property type="entry name" value="RNA_pol_sigma70_r4_t2"/>
</dbReference>
<evidence type="ECO:0000259" key="5">
    <source>
        <dbReference type="Pfam" id="PF04542"/>
    </source>
</evidence>
<keyword evidence="4" id="KW-0804">Transcription</keyword>
<evidence type="ECO:0000313" key="9">
    <source>
        <dbReference type="Proteomes" id="UP000419743"/>
    </source>
</evidence>
<dbReference type="AlphaFoldDB" id="A0A7M4DH68"/>
<proteinExistence type="inferred from homology"/>
<feature type="domain" description="RNA polymerase sigma factor 70 region 4 type 2" evidence="6">
    <location>
        <begin position="137"/>
        <end position="189"/>
    </location>
</feature>
<evidence type="ECO:0000256" key="2">
    <source>
        <dbReference type="ARBA" id="ARBA00023015"/>
    </source>
</evidence>
<dbReference type="RefSeq" id="WP_231955117.1">
    <property type="nucleotide sequence ID" value="NZ_CACRYJ010000018.1"/>
</dbReference>
<evidence type="ECO:0000259" key="6">
    <source>
        <dbReference type="Pfam" id="PF08281"/>
    </source>
</evidence>
<dbReference type="GO" id="GO:0006352">
    <property type="term" value="P:DNA-templated transcription initiation"/>
    <property type="evidence" value="ECO:0007669"/>
    <property type="project" value="InterPro"/>
</dbReference>
<dbReference type="Proteomes" id="UP000419743">
    <property type="component" value="Unassembled WGS sequence"/>
</dbReference>
<dbReference type="InterPro" id="IPR013325">
    <property type="entry name" value="RNA_pol_sigma_r2"/>
</dbReference>
<feature type="domain" description="DUF6596" evidence="7">
    <location>
        <begin position="207"/>
        <end position="305"/>
    </location>
</feature>
<dbReference type="GO" id="GO:0003677">
    <property type="term" value="F:DNA binding"/>
    <property type="evidence" value="ECO:0007669"/>
    <property type="project" value="InterPro"/>
</dbReference>
<keyword evidence="2" id="KW-0805">Transcription regulation</keyword>
<name>A0A7M4DH68_9MICO</name>
<evidence type="ECO:0000259" key="7">
    <source>
        <dbReference type="Pfam" id="PF20239"/>
    </source>
</evidence>
<evidence type="ECO:0000313" key="8">
    <source>
        <dbReference type="EMBL" id="VZO36261.1"/>
    </source>
</evidence>
<dbReference type="Pfam" id="PF04542">
    <property type="entry name" value="Sigma70_r2"/>
    <property type="match status" value="1"/>
</dbReference>
<organism evidence="8 9">
    <name type="scientific">Occultella aeris</name>
    <dbReference type="NCBI Taxonomy" id="2761496"/>
    <lineage>
        <taxon>Bacteria</taxon>
        <taxon>Bacillati</taxon>
        <taxon>Actinomycetota</taxon>
        <taxon>Actinomycetes</taxon>
        <taxon>Micrococcales</taxon>
        <taxon>Ruaniaceae</taxon>
        <taxon>Occultella</taxon>
    </lineage>
</organism>
<dbReference type="PANTHER" id="PTHR47756">
    <property type="entry name" value="BLL6612 PROTEIN-RELATED"/>
    <property type="match status" value="1"/>
</dbReference>
<dbReference type="SUPFAM" id="SSF88659">
    <property type="entry name" value="Sigma3 and sigma4 domains of RNA polymerase sigma factors"/>
    <property type="match status" value="1"/>
</dbReference>
<evidence type="ECO:0000256" key="3">
    <source>
        <dbReference type="ARBA" id="ARBA00023082"/>
    </source>
</evidence>
<comment type="caution">
    <text evidence="8">The sequence shown here is derived from an EMBL/GenBank/DDBJ whole genome shotgun (WGS) entry which is preliminary data.</text>
</comment>
<accession>A0A7M4DH68</accession>
<evidence type="ECO:0000256" key="4">
    <source>
        <dbReference type="ARBA" id="ARBA00023163"/>
    </source>
</evidence>